<evidence type="ECO:0000256" key="1">
    <source>
        <dbReference type="SAM" id="MobiDB-lite"/>
    </source>
</evidence>
<dbReference type="EMBL" id="AP022601">
    <property type="protein sequence ID" value="BBY92093.1"/>
    <property type="molecule type" value="Genomic_DNA"/>
</dbReference>
<gene>
    <name evidence="2" type="ORF">MGALJ_17620</name>
</gene>
<keyword evidence="3" id="KW-1185">Reference proteome</keyword>
<dbReference type="AlphaFoldDB" id="A0A9W4FES5"/>
<name>A0A9W4FES5_9MYCO</name>
<reference evidence="2 3" key="1">
    <citation type="journal article" date="2019" name="Emerg. Microbes Infect.">
        <title>Comprehensive subspecies identification of 175 nontuberculous mycobacteria species based on 7547 genomic profiles.</title>
        <authorList>
            <person name="Matsumoto Y."/>
            <person name="Kinjo T."/>
            <person name="Motooka D."/>
            <person name="Nabeya D."/>
            <person name="Jung N."/>
            <person name="Uechi K."/>
            <person name="Horii T."/>
            <person name="Iida T."/>
            <person name="Fujita J."/>
            <person name="Nakamura S."/>
        </authorList>
    </citation>
    <scope>NUCLEOTIDE SEQUENCE [LARGE SCALE GENOMIC DNA]</scope>
    <source>
        <strain evidence="2 3">JCM 6399</strain>
    </source>
</reference>
<organism evidence="2 3">
    <name type="scientific">Mycobacterium gallinarum</name>
    <dbReference type="NCBI Taxonomy" id="39689"/>
    <lineage>
        <taxon>Bacteria</taxon>
        <taxon>Bacillati</taxon>
        <taxon>Actinomycetota</taxon>
        <taxon>Actinomycetes</taxon>
        <taxon>Mycobacteriales</taxon>
        <taxon>Mycobacteriaceae</taxon>
        <taxon>Mycobacterium</taxon>
    </lineage>
</organism>
<dbReference type="KEGG" id="mgau:MGALJ_17620"/>
<proteinExistence type="predicted"/>
<sequence length="69" mass="7771">MPTPPASQIDGQYRQQGPYDWKHRPPVVEWTGAEQREGPRHKKAESASFPSQLGALRLKAGFFRSGRHG</sequence>
<evidence type="ECO:0000313" key="3">
    <source>
        <dbReference type="Proteomes" id="UP000465785"/>
    </source>
</evidence>
<accession>A0A9W4FES5</accession>
<protein>
    <submittedName>
        <fullName evidence="2">Uncharacterized protein</fullName>
    </submittedName>
</protein>
<feature type="region of interest" description="Disordered" evidence="1">
    <location>
        <begin position="1"/>
        <end position="51"/>
    </location>
</feature>
<evidence type="ECO:0000313" key="2">
    <source>
        <dbReference type="EMBL" id="BBY92093.1"/>
    </source>
</evidence>
<dbReference type="Proteomes" id="UP000465785">
    <property type="component" value="Chromosome"/>
</dbReference>